<reference evidence="1 2" key="1">
    <citation type="submission" date="2023-06" db="EMBL/GenBank/DDBJ databases">
        <authorList>
            <person name="Zeman M."/>
            <person name="Kubasova T."/>
            <person name="Jahodarova E."/>
            <person name="Nykrynova M."/>
            <person name="Rychlik I."/>
        </authorList>
    </citation>
    <scope>NUCLEOTIDE SEQUENCE [LARGE SCALE GENOMIC DNA]</scope>
    <source>
        <strain evidence="1 2">ET4</strain>
    </source>
</reference>
<keyword evidence="2" id="KW-1185">Reference proteome</keyword>
<evidence type="ECO:0000313" key="1">
    <source>
        <dbReference type="EMBL" id="MDM8145244.1"/>
    </source>
</evidence>
<evidence type="ECO:0008006" key="3">
    <source>
        <dbReference type="Google" id="ProtNLM"/>
    </source>
</evidence>
<dbReference type="Proteomes" id="UP001228403">
    <property type="component" value="Unassembled WGS sequence"/>
</dbReference>
<dbReference type="PROSITE" id="PS51257">
    <property type="entry name" value="PROKAR_LIPOPROTEIN"/>
    <property type="match status" value="1"/>
</dbReference>
<proteinExistence type="predicted"/>
<sequence length="201" mass="23299">MMLNYKYDIQKALVYFILIFVFLSSSCNKSSSIENNEKECNSQVDSIVSNNVQYTSLNDKKNKNENVRSEANQISPMRRKKYVYSGDPMLDNLTRTAQVAAYCDMSPSNEHVYEYTNEFLKNGHLADKKCIFCGAQGLSMELSQVDLQLFFVDLNNIDEDKINKLISKCKFPNLTRKLVYNVLIPKLKKEHKEKEKTLVDY</sequence>
<evidence type="ECO:0000313" key="2">
    <source>
        <dbReference type="Proteomes" id="UP001228403"/>
    </source>
</evidence>
<protein>
    <recommendedName>
        <fullName evidence="3">Lipoprotein</fullName>
    </recommendedName>
</protein>
<gene>
    <name evidence="1" type="ORF">QUW02_04765</name>
</gene>
<comment type="caution">
    <text evidence="1">The sequence shown here is derived from an EMBL/GenBank/DDBJ whole genome shotgun (WGS) entry which is preliminary data.</text>
</comment>
<accession>A0ABT7U3Z5</accession>
<reference evidence="2" key="2">
    <citation type="submission" date="2023-07" db="EMBL/GenBank/DDBJ databases">
        <title>Identification and characterization of horizontal gene transfer across gut microbiota members of farm animals based on homology search.</title>
        <authorList>
            <person name="Schwarzerova J."/>
            <person name="Nykrynova M."/>
            <person name="Jureckova K."/>
            <person name="Cejkova D."/>
            <person name="Rychlik I."/>
        </authorList>
    </citation>
    <scope>NUCLEOTIDE SEQUENCE [LARGE SCALE GENOMIC DNA]</scope>
    <source>
        <strain evidence="2">ET4</strain>
    </source>
</reference>
<dbReference type="EMBL" id="JAUDCF010000007">
    <property type="protein sequence ID" value="MDM8145244.1"/>
    <property type="molecule type" value="Genomic_DNA"/>
</dbReference>
<organism evidence="1 2">
    <name type="scientific">Bacteroides eggerthii</name>
    <dbReference type="NCBI Taxonomy" id="28111"/>
    <lineage>
        <taxon>Bacteria</taxon>
        <taxon>Pseudomonadati</taxon>
        <taxon>Bacteroidota</taxon>
        <taxon>Bacteroidia</taxon>
        <taxon>Bacteroidales</taxon>
        <taxon>Bacteroidaceae</taxon>
        <taxon>Bacteroides</taxon>
    </lineage>
</organism>
<name>A0ABT7U3Z5_9BACE</name>